<keyword evidence="2" id="KW-1185">Reference proteome</keyword>
<dbReference type="Proteomes" id="UP000001401">
    <property type="component" value="Chromosome"/>
</dbReference>
<evidence type="ECO:0000313" key="1">
    <source>
        <dbReference type="EMBL" id="ADU32506.1"/>
    </source>
</evidence>
<name>E6TZU0_EVAC2</name>
<organism evidence="1 2">
    <name type="scientific">Evansella cellulosilytica (strain ATCC 21833 / DSM 2522 / FERM P-1141 / JCM 9156 / N-4)</name>
    <name type="common">Bacillus cellulosilyticus</name>
    <dbReference type="NCBI Taxonomy" id="649639"/>
    <lineage>
        <taxon>Bacteria</taxon>
        <taxon>Bacillati</taxon>
        <taxon>Bacillota</taxon>
        <taxon>Bacilli</taxon>
        <taxon>Bacillales</taxon>
        <taxon>Bacillaceae</taxon>
        <taxon>Evansella</taxon>
    </lineage>
</organism>
<accession>E6TZU0</accession>
<dbReference type="RefSeq" id="WP_013490832.1">
    <property type="nucleotide sequence ID" value="NC_014829.1"/>
</dbReference>
<evidence type="ECO:0000313" key="2">
    <source>
        <dbReference type="Proteomes" id="UP000001401"/>
    </source>
</evidence>
<dbReference type="EMBL" id="CP002394">
    <property type="protein sequence ID" value="ADU32506.1"/>
    <property type="molecule type" value="Genomic_DNA"/>
</dbReference>
<protein>
    <submittedName>
        <fullName evidence="1">Uncharacterized protein</fullName>
    </submittedName>
</protein>
<dbReference type="STRING" id="649639.Bcell_4279"/>
<gene>
    <name evidence="1" type="ordered locus">Bcell_4279</name>
</gene>
<dbReference type="KEGG" id="bco:Bcell_4279"/>
<proteinExistence type="predicted"/>
<reference evidence="1 2" key="1">
    <citation type="submission" date="2010-12" db="EMBL/GenBank/DDBJ databases">
        <title>Complete sequence of Bacillus cellulosilyticus DSM 2522.</title>
        <authorList>
            <consortium name="US DOE Joint Genome Institute"/>
            <person name="Lucas S."/>
            <person name="Copeland A."/>
            <person name="Lapidus A."/>
            <person name="Cheng J.-F."/>
            <person name="Bruce D."/>
            <person name="Goodwin L."/>
            <person name="Pitluck S."/>
            <person name="Chertkov O."/>
            <person name="Detter J.C."/>
            <person name="Han C."/>
            <person name="Tapia R."/>
            <person name="Land M."/>
            <person name="Hauser L."/>
            <person name="Jeffries C."/>
            <person name="Kyrpides N."/>
            <person name="Ivanova N."/>
            <person name="Mikhailova N."/>
            <person name="Brumm P."/>
            <person name="Mead D."/>
            <person name="Woyke T."/>
        </authorList>
    </citation>
    <scope>NUCLEOTIDE SEQUENCE [LARGE SCALE GENOMIC DNA]</scope>
    <source>
        <strain evidence="2">ATCC 21833 / DSM 2522 / FERM P-1141 / JCM 9156 / N-4</strain>
    </source>
</reference>
<dbReference type="HOGENOM" id="CLU_2056594_0_0_9"/>
<sequence>MNINDYKKLFNMKLNDIESLEVFVELFQEEEHENVIKDVSRFIKSFENTQSDKGNKINYVIFDYIDDGFSDPEFLILFYVREEDNLVIKTYKASFNGDGSNEEIKFYLDREKMLEAFFE</sequence>
<dbReference type="AlphaFoldDB" id="E6TZU0"/>